<protein>
    <submittedName>
        <fullName evidence="1">Uncharacterized protein</fullName>
    </submittedName>
</protein>
<sequence length="74" mass="8337">MIECARNAGIKSQRFSQLSVETKELELVGTWLTARTGQQHSLRSFTEKSVDINLLTDFHHLLNLHVALCAENGE</sequence>
<feature type="non-terminal residue" evidence="1">
    <location>
        <position position="74"/>
    </location>
</feature>
<accession>A0A085LKA0</accession>
<dbReference type="Proteomes" id="UP000030764">
    <property type="component" value="Unassembled WGS sequence"/>
</dbReference>
<dbReference type="EMBL" id="KL363510">
    <property type="protein sequence ID" value="KFD45396.1"/>
    <property type="molecule type" value="Genomic_DNA"/>
</dbReference>
<evidence type="ECO:0000313" key="2">
    <source>
        <dbReference type="Proteomes" id="UP000030764"/>
    </source>
</evidence>
<organism evidence="1 2">
    <name type="scientific">Trichuris suis</name>
    <name type="common">pig whipworm</name>
    <dbReference type="NCBI Taxonomy" id="68888"/>
    <lineage>
        <taxon>Eukaryota</taxon>
        <taxon>Metazoa</taxon>
        <taxon>Ecdysozoa</taxon>
        <taxon>Nematoda</taxon>
        <taxon>Enoplea</taxon>
        <taxon>Dorylaimia</taxon>
        <taxon>Trichinellida</taxon>
        <taxon>Trichuridae</taxon>
        <taxon>Trichuris</taxon>
    </lineage>
</organism>
<proteinExistence type="predicted"/>
<name>A0A085LKA0_9BILA</name>
<dbReference type="AlphaFoldDB" id="A0A085LKA0"/>
<gene>
    <name evidence="1" type="ORF">M513_13723</name>
</gene>
<reference evidence="1 2" key="1">
    <citation type="journal article" date="2014" name="Nat. Genet.">
        <title>Genome and transcriptome of the porcine whipworm Trichuris suis.</title>
        <authorList>
            <person name="Jex A.R."/>
            <person name="Nejsum P."/>
            <person name="Schwarz E.M."/>
            <person name="Hu L."/>
            <person name="Young N.D."/>
            <person name="Hall R.S."/>
            <person name="Korhonen P.K."/>
            <person name="Liao S."/>
            <person name="Thamsborg S."/>
            <person name="Xia J."/>
            <person name="Xu P."/>
            <person name="Wang S."/>
            <person name="Scheerlinck J.P."/>
            <person name="Hofmann A."/>
            <person name="Sternberg P.W."/>
            <person name="Wang J."/>
            <person name="Gasser R.B."/>
        </authorList>
    </citation>
    <scope>NUCLEOTIDE SEQUENCE [LARGE SCALE GENOMIC DNA]</scope>
    <source>
        <strain evidence="1">DCEP-RM93M</strain>
    </source>
</reference>
<evidence type="ECO:0000313" key="1">
    <source>
        <dbReference type="EMBL" id="KFD45396.1"/>
    </source>
</evidence>
<keyword evidence="2" id="KW-1185">Reference proteome</keyword>